<sequence>MPSVFIYGSCVSRDPFEIPNDFELKGYFARSSVGSAFSEPLSPEAPLPDVSALRSQFQQRMLQSDISKSLPGLLESTDYDVLVVDFIDERMNTIELGGTTITESAELKATGYPVVPANVHEPWSDTGIARRLQGIQALLRVVDPSKIVVNRVYWATVDTDGVPFPRSRWFDRNNKLLYDLYKEMGKAPEVRFIDYPGGAPMAAPDHRWGRQPYHYTQAANDHFLAELTCLTSA</sequence>
<proteinExistence type="predicted"/>
<evidence type="ECO:0000313" key="1">
    <source>
        <dbReference type="EMBL" id="MEO3942021.1"/>
    </source>
</evidence>
<dbReference type="Pfam" id="PF19786">
    <property type="entry name" value="DUF6270"/>
    <property type="match status" value="1"/>
</dbReference>
<dbReference type="RefSeq" id="WP_347782790.1">
    <property type="nucleotide sequence ID" value="NZ_JBBMFV010000004.1"/>
</dbReference>
<dbReference type="Proteomes" id="UP001448614">
    <property type="component" value="Unassembled WGS sequence"/>
</dbReference>
<evidence type="ECO:0000313" key="2">
    <source>
        <dbReference type="Proteomes" id="UP001448614"/>
    </source>
</evidence>
<keyword evidence="2" id="KW-1185">Reference proteome</keyword>
<accession>A0ABV0GTW9</accession>
<dbReference type="EMBL" id="JBBMFV010000004">
    <property type="protein sequence ID" value="MEO3942021.1"/>
    <property type="molecule type" value="Genomic_DNA"/>
</dbReference>
<organism evidence="1 2">
    <name type="scientific">Paenarthrobacter nicotinovorans</name>
    <name type="common">Arthrobacter nicotinovorans</name>
    <dbReference type="NCBI Taxonomy" id="29320"/>
    <lineage>
        <taxon>Bacteria</taxon>
        <taxon>Bacillati</taxon>
        <taxon>Actinomycetota</taxon>
        <taxon>Actinomycetes</taxon>
        <taxon>Micrococcales</taxon>
        <taxon>Micrococcaceae</taxon>
        <taxon>Paenarthrobacter</taxon>
    </lineage>
</organism>
<reference evidence="1 2" key="1">
    <citation type="journal article" date="2024" name="Appl. Microbiol. Biotechnol.">
        <title>Biosynthetic gene clusters with biotechnological applications in novel Antarctic isolates from Actinomycetota.</title>
        <authorList>
            <person name="Bruna P."/>
            <person name="Nunez-Montero K."/>
            <person name="Contreras M.J."/>
            <person name="Leal K."/>
            <person name="Garcia M."/>
            <person name="Abanto M."/>
            <person name="Barrientos L."/>
        </authorList>
    </citation>
    <scope>NUCLEOTIDE SEQUENCE [LARGE SCALE GENOMIC DNA]</scope>
    <source>
        <strain evidence="1 2">Se16.17</strain>
    </source>
</reference>
<dbReference type="InterPro" id="IPR046237">
    <property type="entry name" value="DUF6270"/>
</dbReference>
<name>A0ABV0GTW9_PAENI</name>
<protein>
    <submittedName>
        <fullName evidence="1">DUF6270 domain-containing protein</fullName>
    </submittedName>
</protein>
<gene>
    <name evidence="1" type="ORF">V3C41_13150</name>
</gene>
<comment type="caution">
    <text evidence="1">The sequence shown here is derived from an EMBL/GenBank/DDBJ whole genome shotgun (WGS) entry which is preliminary data.</text>
</comment>